<evidence type="ECO:0000313" key="2">
    <source>
        <dbReference type="Proteomes" id="UP000326678"/>
    </source>
</evidence>
<organism evidence="1 2">
    <name type="scientific">Nostoc sphaeroides CCNUC1</name>
    <dbReference type="NCBI Taxonomy" id="2653204"/>
    <lineage>
        <taxon>Bacteria</taxon>
        <taxon>Bacillati</taxon>
        <taxon>Cyanobacteriota</taxon>
        <taxon>Cyanophyceae</taxon>
        <taxon>Nostocales</taxon>
        <taxon>Nostocaceae</taxon>
        <taxon>Nostoc</taxon>
    </lineage>
</organism>
<proteinExistence type="predicted"/>
<protein>
    <submittedName>
        <fullName evidence="1">Uncharacterized protein</fullName>
    </submittedName>
</protein>
<keyword evidence="2" id="KW-1185">Reference proteome</keyword>
<name>A0A5P8VX56_9NOSO</name>
<sequence length="56" mass="6326">MPAVIMQFKCGTAYTNERELIATNGQRKPRYSKRFPIQNLKSKIQNGITLKVAGSQ</sequence>
<dbReference type="AlphaFoldDB" id="A0A5P8VX56"/>
<reference evidence="1 2" key="1">
    <citation type="submission" date="2019-10" db="EMBL/GenBank/DDBJ databases">
        <title>Genomic and transcriptomic insights into the perfect genentic adaptation of a filamentous nitrogen-fixing cyanobacterium to rice fields.</title>
        <authorList>
            <person name="Chen Z."/>
        </authorList>
    </citation>
    <scope>NUCLEOTIDE SEQUENCE [LARGE SCALE GENOMIC DNA]</scope>
    <source>
        <strain evidence="1">CCNUC1</strain>
    </source>
</reference>
<dbReference type="Proteomes" id="UP000326678">
    <property type="component" value="Chromosome Gxm1"/>
</dbReference>
<accession>A0A5P8VX56</accession>
<dbReference type="KEGG" id="nsh:GXM_02386"/>
<evidence type="ECO:0000313" key="1">
    <source>
        <dbReference type="EMBL" id="QFS44911.1"/>
    </source>
</evidence>
<gene>
    <name evidence="1" type="ORF">GXM_02386</name>
</gene>
<dbReference type="EMBL" id="CP045226">
    <property type="protein sequence ID" value="QFS44911.1"/>
    <property type="molecule type" value="Genomic_DNA"/>
</dbReference>